<accession>A0ABP2K497</accession>
<organism evidence="2 3">
    <name type="scientific">Cutibacterium modestum HL044PA1</name>
    <dbReference type="NCBI Taxonomy" id="765109"/>
    <lineage>
        <taxon>Bacteria</taxon>
        <taxon>Bacillati</taxon>
        <taxon>Actinomycetota</taxon>
        <taxon>Actinomycetes</taxon>
        <taxon>Propionibacteriales</taxon>
        <taxon>Propionibacteriaceae</taxon>
        <taxon>Cutibacterium</taxon>
        <taxon>Cutibacterium modestum</taxon>
    </lineage>
</organism>
<proteinExistence type="predicted"/>
<feature type="region of interest" description="Disordered" evidence="1">
    <location>
        <begin position="1"/>
        <end position="21"/>
    </location>
</feature>
<dbReference type="InterPro" id="IPR050490">
    <property type="entry name" value="Bact_solute-bd_prot1"/>
</dbReference>
<dbReference type="Proteomes" id="UP000003179">
    <property type="component" value="Unassembled WGS sequence"/>
</dbReference>
<dbReference type="Gene3D" id="3.40.190.10">
    <property type="entry name" value="Periplasmic binding protein-like II"/>
    <property type="match status" value="1"/>
</dbReference>
<evidence type="ECO:0000313" key="2">
    <source>
        <dbReference type="EMBL" id="EFS91663.1"/>
    </source>
</evidence>
<gene>
    <name evidence="2" type="ORF">HMPREF9607_02170</name>
</gene>
<dbReference type="EMBL" id="ADZU01000034">
    <property type="protein sequence ID" value="EFS91663.1"/>
    <property type="molecule type" value="Genomic_DNA"/>
</dbReference>
<reference evidence="2" key="1">
    <citation type="submission" date="2010-08" db="EMBL/GenBank/DDBJ databases">
        <authorList>
            <person name="Weinstock G."/>
            <person name="Sodergren E."/>
            <person name="Clifton S."/>
            <person name="Fulton L."/>
            <person name="Fulton B."/>
            <person name="Courtney L."/>
            <person name="Fronick C."/>
            <person name="Harrison M."/>
            <person name="Strong C."/>
            <person name="Farmer C."/>
            <person name="Delahaunty K."/>
            <person name="Markovic C."/>
            <person name="Hall O."/>
            <person name="Minx P."/>
            <person name="Tomlinson C."/>
            <person name="Mitreva M."/>
            <person name="Hou S."/>
            <person name="Chen J."/>
            <person name="Wollam A."/>
            <person name="Pepin K.H."/>
            <person name="Johnson M."/>
            <person name="Bhonagiri V."/>
            <person name="Zhang X."/>
            <person name="Suruliraj S."/>
            <person name="Warren W."/>
            <person name="Chinwalla A."/>
            <person name="Mardis E.R."/>
            <person name="Wilson R.K."/>
        </authorList>
    </citation>
    <scope>NUCLEOTIDE SEQUENCE [LARGE SCALE GENOMIC DNA]</scope>
    <source>
        <strain evidence="2">HL044PA1</strain>
    </source>
</reference>
<dbReference type="Pfam" id="PF01547">
    <property type="entry name" value="SBP_bac_1"/>
    <property type="match status" value="1"/>
</dbReference>
<dbReference type="PANTHER" id="PTHR43649:SF12">
    <property type="entry name" value="DIACETYLCHITOBIOSE BINDING PROTEIN DASA"/>
    <property type="match status" value="1"/>
</dbReference>
<name>A0ABP2K497_9ACTN</name>
<sequence>MKSATGEIQEHTYQGHRRRSTPVKALKTIAVAAVATALLASCGGGPGGSSSGRIDSINLWVPPLAANTKDAELWADIVKPFEKKNKVDVKVTVISWDTYESKYLTGMASKDGPDVGYMYGEMMGDYIAKNQLVDLSGMVTQEQKDNLLFLDKGKVNGKQYSLPLVVGGARVLFYNKGLFAKAHVEPPKTWDDFLAISKILKAKGIQPFTASWGDPARGAMNASFIPWLLQSGGSLFAEDGSKTAFDTPEAIETATFIKQLHDEEILPKDTTGLVMDQSFKQFTDGKAAMMIDTEQDAPRIDKAGVKWGYVTSLKKRQQGTMIAADALVMTKRCKVQKTCYDLMTFVESGKQMTKLPQAGQLSAHWQGRKEHLRCSFPAHLRYPA</sequence>
<keyword evidence="3" id="KW-1185">Reference proteome</keyword>
<comment type="caution">
    <text evidence="2">The sequence shown here is derived from an EMBL/GenBank/DDBJ whole genome shotgun (WGS) entry which is preliminary data.</text>
</comment>
<dbReference type="CDD" id="cd13585">
    <property type="entry name" value="PBP2_TMBP_like"/>
    <property type="match status" value="1"/>
</dbReference>
<evidence type="ECO:0000256" key="1">
    <source>
        <dbReference type="SAM" id="MobiDB-lite"/>
    </source>
</evidence>
<dbReference type="SUPFAM" id="SSF53850">
    <property type="entry name" value="Periplasmic binding protein-like II"/>
    <property type="match status" value="1"/>
</dbReference>
<protein>
    <submittedName>
        <fullName evidence="2">ABC transporter, solute-binding protein</fullName>
    </submittedName>
</protein>
<dbReference type="InterPro" id="IPR006059">
    <property type="entry name" value="SBP"/>
</dbReference>
<evidence type="ECO:0000313" key="3">
    <source>
        <dbReference type="Proteomes" id="UP000003179"/>
    </source>
</evidence>
<dbReference type="PANTHER" id="PTHR43649">
    <property type="entry name" value="ARABINOSE-BINDING PROTEIN-RELATED"/>
    <property type="match status" value="1"/>
</dbReference>